<dbReference type="CDD" id="cd21455">
    <property type="entry name" value="DLC-like_DYNLT1_DYNLT3"/>
    <property type="match status" value="1"/>
</dbReference>
<sequence length="285" mass="28817">MADHGSGNSSPAATMNEELDATRAGAVGGASTLGGSSSAGDASHNATMSGQSEMEDPQAATTTTADAQAAAEEDGSEAAATTTRSAVDAKAQTVSGGGGGYDDDVEDEDEDGGAEGEEGEEGDAGQWERVAASDVKNIILQALSPYFDDDAGGGAAVVPGVDLAPPPPSSSGPGGAGKSSPAVPGSQRSAAAVDDDRGAEDTAQRYDHFKSEEWIALVCDGIMERLVALGKPFKFVVHAMVMRKCGAGVHVCSSCYYAPTDGWLSHAHDLSAHLYAVVTVYWCAV</sequence>
<keyword evidence="3" id="KW-1185">Reference proteome</keyword>
<evidence type="ECO:0000313" key="3">
    <source>
        <dbReference type="Proteomes" id="UP001430356"/>
    </source>
</evidence>
<feature type="compositionally biased region" description="Low complexity" evidence="1">
    <location>
        <begin position="33"/>
        <end position="43"/>
    </location>
</feature>
<dbReference type="Proteomes" id="UP001430356">
    <property type="component" value="Unassembled WGS sequence"/>
</dbReference>
<feature type="region of interest" description="Disordered" evidence="1">
    <location>
        <begin position="157"/>
        <end position="199"/>
    </location>
</feature>
<organism evidence="2 3">
    <name type="scientific">Novymonas esmeraldas</name>
    <dbReference type="NCBI Taxonomy" id="1808958"/>
    <lineage>
        <taxon>Eukaryota</taxon>
        <taxon>Discoba</taxon>
        <taxon>Euglenozoa</taxon>
        <taxon>Kinetoplastea</taxon>
        <taxon>Metakinetoplastina</taxon>
        <taxon>Trypanosomatida</taxon>
        <taxon>Trypanosomatidae</taxon>
        <taxon>Novymonas</taxon>
    </lineage>
</organism>
<dbReference type="GO" id="GO:0007018">
    <property type="term" value="P:microtubule-based movement"/>
    <property type="evidence" value="ECO:0007669"/>
    <property type="project" value="TreeGrafter"/>
</dbReference>
<dbReference type="AlphaFoldDB" id="A0AAW0ET84"/>
<comment type="caution">
    <text evidence="2">The sequence shown here is derived from an EMBL/GenBank/DDBJ whole genome shotgun (WGS) entry which is preliminary data.</text>
</comment>
<evidence type="ECO:0000256" key="1">
    <source>
        <dbReference type="SAM" id="MobiDB-lite"/>
    </source>
</evidence>
<feature type="region of interest" description="Disordered" evidence="1">
    <location>
        <begin position="1"/>
        <end position="126"/>
    </location>
</feature>
<name>A0AAW0ET84_9TRYP</name>
<reference evidence="2 3" key="1">
    <citation type="journal article" date="2021" name="MBio">
        <title>A New Model Trypanosomatid, Novymonas esmeraldas: Genomic Perception of Its 'Candidatus Pandoraea novymonadis' Endosymbiont.</title>
        <authorList>
            <person name="Zakharova A."/>
            <person name="Saura A."/>
            <person name="Butenko A."/>
            <person name="Podesvova L."/>
            <person name="Warmusova S."/>
            <person name="Kostygov A.Y."/>
            <person name="Nenarokova A."/>
            <person name="Lukes J."/>
            <person name="Opperdoes F.R."/>
            <person name="Yurchenko V."/>
        </authorList>
    </citation>
    <scope>NUCLEOTIDE SEQUENCE [LARGE SCALE GENOMIC DNA]</scope>
    <source>
        <strain evidence="2 3">E262AT.01</strain>
    </source>
</reference>
<feature type="compositionally biased region" description="Acidic residues" evidence="1">
    <location>
        <begin position="101"/>
        <end position="123"/>
    </location>
</feature>
<proteinExistence type="predicted"/>
<dbReference type="Gene3D" id="3.30.1140.40">
    <property type="entry name" value="Tctex-1"/>
    <property type="match status" value="1"/>
</dbReference>
<evidence type="ECO:0000313" key="2">
    <source>
        <dbReference type="EMBL" id="KAK7196801.1"/>
    </source>
</evidence>
<dbReference type="Pfam" id="PF03645">
    <property type="entry name" value="Tctex-1"/>
    <property type="match status" value="1"/>
</dbReference>
<dbReference type="GO" id="GO:0005868">
    <property type="term" value="C:cytoplasmic dynein complex"/>
    <property type="evidence" value="ECO:0007669"/>
    <property type="project" value="TreeGrafter"/>
</dbReference>
<dbReference type="PANTHER" id="PTHR21255:SF17">
    <property type="entry name" value="LIGHT CHAIN, PUTATIVE-RELATED"/>
    <property type="match status" value="1"/>
</dbReference>
<feature type="compositionally biased region" description="Polar residues" evidence="1">
    <location>
        <begin position="1"/>
        <end position="13"/>
    </location>
</feature>
<dbReference type="EMBL" id="JAECZO010000085">
    <property type="protein sequence ID" value="KAK7196801.1"/>
    <property type="molecule type" value="Genomic_DNA"/>
</dbReference>
<dbReference type="InterPro" id="IPR005334">
    <property type="entry name" value="Tctex-1-like"/>
</dbReference>
<dbReference type="PANTHER" id="PTHR21255">
    <property type="entry name" value="T-COMPLEX-ASSOCIATED-TESTIS-EXPRESSED 1/ DYNEIN LIGHT CHAIN"/>
    <property type="match status" value="1"/>
</dbReference>
<accession>A0AAW0ET84</accession>
<dbReference type="InterPro" id="IPR038586">
    <property type="entry name" value="Tctex-1-like_sf"/>
</dbReference>
<feature type="compositionally biased region" description="Low complexity" evidence="1">
    <location>
        <begin position="58"/>
        <end position="70"/>
    </location>
</feature>
<dbReference type="GO" id="GO:0045505">
    <property type="term" value="F:dynein intermediate chain binding"/>
    <property type="evidence" value="ECO:0007669"/>
    <property type="project" value="TreeGrafter"/>
</dbReference>
<protein>
    <submittedName>
        <fullName evidence="2">Dynein light chain Tctex-type</fullName>
    </submittedName>
</protein>
<gene>
    <name evidence="2" type="ORF">NESM_000620500</name>
</gene>
<dbReference type="GO" id="GO:0005737">
    <property type="term" value="C:cytoplasm"/>
    <property type="evidence" value="ECO:0007669"/>
    <property type="project" value="TreeGrafter"/>
</dbReference>